<name>A0A1I4GUY5_9ACTN</name>
<feature type="compositionally biased region" description="Low complexity" evidence="1">
    <location>
        <begin position="286"/>
        <end position="302"/>
    </location>
</feature>
<reference evidence="3" key="1">
    <citation type="submission" date="2016-10" db="EMBL/GenBank/DDBJ databases">
        <authorList>
            <person name="Varghese N."/>
            <person name="Submissions S."/>
        </authorList>
    </citation>
    <scope>NUCLEOTIDE SEQUENCE [LARGE SCALE GENOMIC DNA]</scope>
    <source>
        <strain evidence="3">PL19</strain>
    </source>
</reference>
<feature type="region of interest" description="Disordered" evidence="1">
    <location>
        <begin position="1"/>
        <end position="325"/>
    </location>
</feature>
<evidence type="ECO:0000256" key="1">
    <source>
        <dbReference type="SAM" id="MobiDB-lite"/>
    </source>
</evidence>
<feature type="compositionally biased region" description="Low complexity" evidence="1">
    <location>
        <begin position="36"/>
        <end position="51"/>
    </location>
</feature>
<protein>
    <submittedName>
        <fullName evidence="2">Uncharacterized protein</fullName>
    </submittedName>
</protein>
<proteinExistence type="predicted"/>
<sequence length="395" mass="41463">MALTGDAPPAPPALSRDAVEARTGPDAGRRSARTLGARAPRSGSARSASAGRRGRARYIRTGPFPSGSQPLRHLRRTVLGRSAATSPRQGGRPRQGLVERPHARASGRSGRSGGVRPALADRLEDRLSPDRLRPGRRGGRPASARGAGAGVDTQRIELTEARHRRTARGRPGPARTPRSGPYGRPPCPRCCAAHRSGKSGHSSRSRSSALRGQGPYPRGRGGGRAHRIEPDGRARQAAVSPVPPSNGSGAPTSAPRTRAPTRGSRRRAPTNWPDSPLPSSPPPRTTPCATRATTTPTSWPTPVCRSSTSRSREPITASSRSPARCDSRVTYWISSRTPWPQPSTDLARPASPVADLLPHAGRTATTTVPTLREAAGPGLLGPAASSAAARGRPDR</sequence>
<gene>
    <name evidence="2" type="ORF">SAMN05192584_11720</name>
</gene>
<feature type="compositionally biased region" description="Low complexity" evidence="1">
    <location>
        <begin position="205"/>
        <end position="218"/>
    </location>
</feature>
<dbReference type="AlphaFoldDB" id="A0A1I4GUY5"/>
<accession>A0A1I4GUY5</accession>
<organism evidence="2 3">
    <name type="scientific">Streptomyces pini</name>
    <dbReference type="NCBI Taxonomy" id="1520580"/>
    <lineage>
        <taxon>Bacteria</taxon>
        <taxon>Bacillati</taxon>
        <taxon>Actinomycetota</taxon>
        <taxon>Actinomycetes</taxon>
        <taxon>Kitasatosporales</taxon>
        <taxon>Streptomycetaceae</taxon>
        <taxon>Streptomyces</taxon>
    </lineage>
</organism>
<feature type="compositionally biased region" description="Low complexity" evidence="1">
    <location>
        <begin position="169"/>
        <end position="182"/>
    </location>
</feature>
<feature type="compositionally biased region" description="Low complexity" evidence="1">
    <location>
        <begin position="374"/>
        <end position="395"/>
    </location>
</feature>
<feature type="region of interest" description="Disordered" evidence="1">
    <location>
        <begin position="367"/>
        <end position="395"/>
    </location>
</feature>
<feature type="compositionally biased region" description="Basic residues" evidence="1">
    <location>
        <begin position="195"/>
        <end position="204"/>
    </location>
</feature>
<evidence type="ECO:0000313" key="2">
    <source>
        <dbReference type="EMBL" id="SFL33263.1"/>
    </source>
</evidence>
<dbReference type="Proteomes" id="UP000198928">
    <property type="component" value="Unassembled WGS sequence"/>
</dbReference>
<dbReference type="EMBL" id="FOSG01000017">
    <property type="protein sequence ID" value="SFL33263.1"/>
    <property type="molecule type" value="Genomic_DNA"/>
</dbReference>
<feature type="compositionally biased region" description="Basic and acidic residues" evidence="1">
    <location>
        <begin position="119"/>
        <end position="133"/>
    </location>
</feature>
<evidence type="ECO:0000313" key="3">
    <source>
        <dbReference type="Proteomes" id="UP000198928"/>
    </source>
</evidence>
<keyword evidence="3" id="KW-1185">Reference proteome</keyword>
<feature type="compositionally biased region" description="Pro residues" evidence="1">
    <location>
        <begin position="275"/>
        <end position="285"/>
    </location>
</feature>